<sequence length="78" mass="8558">RLFTGGMGTGDVEGRGETFPPYYLTETQTPEESPLRAINAILGLELEDSYLRLTVLAGKTFTQASTGILTMERVCCRL</sequence>
<comment type="caution">
    <text evidence="2">The sequence shown here is derived from an EMBL/GenBank/DDBJ whole genome shotgun (WGS) entry which is preliminary data.</text>
</comment>
<proteinExistence type="predicted"/>
<protein>
    <submittedName>
        <fullName evidence="2">Uncharacterized protein</fullName>
    </submittedName>
</protein>
<evidence type="ECO:0000256" key="1">
    <source>
        <dbReference type="SAM" id="MobiDB-lite"/>
    </source>
</evidence>
<dbReference type="EMBL" id="BARW01013003">
    <property type="protein sequence ID" value="GAI75059.1"/>
    <property type="molecule type" value="Genomic_DNA"/>
</dbReference>
<accession>X1T4X6</accession>
<feature type="region of interest" description="Disordered" evidence="1">
    <location>
        <begin position="1"/>
        <end position="20"/>
    </location>
</feature>
<dbReference type="AlphaFoldDB" id="X1T4X6"/>
<reference evidence="2" key="1">
    <citation type="journal article" date="2014" name="Front. Microbiol.">
        <title>High frequency of phylogenetically diverse reductive dehalogenase-homologous genes in deep subseafloor sedimentary metagenomes.</title>
        <authorList>
            <person name="Kawai M."/>
            <person name="Futagami T."/>
            <person name="Toyoda A."/>
            <person name="Takaki Y."/>
            <person name="Nishi S."/>
            <person name="Hori S."/>
            <person name="Arai W."/>
            <person name="Tsubouchi T."/>
            <person name="Morono Y."/>
            <person name="Uchiyama I."/>
            <person name="Ito T."/>
            <person name="Fujiyama A."/>
            <person name="Inagaki F."/>
            <person name="Takami H."/>
        </authorList>
    </citation>
    <scope>NUCLEOTIDE SEQUENCE</scope>
    <source>
        <strain evidence="2">Expedition CK06-06</strain>
    </source>
</reference>
<organism evidence="2">
    <name type="scientific">marine sediment metagenome</name>
    <dbReference type="NCBI Taxonomy" id="412755"/>
    <lineage>
        <taxon>unclassified sequences</taxon>
        <taxon>metagenomes</taxon>
        <taxon>ecological metagenomes</taxon>
    </lineage>
</organism>
<feature type="compositionally biased region" description="Gly residues" evidence="1">
    <location>
        <begin position="1"/>
        <end position="11"/>
    </location>
</feature>
<name>X1T4X6_9ZZZZ</name>
<evidence type="ECO:0000313" key="2">
    <source>
        <dbReference type="EMBL" id="GAI75059.1"/>
    </source>
</evidence>
<feature type="non-terminal residue" evidence="2">
    <location>
        <position position="1"/>
    </location>
</feature>
<gene>
    <name evidence="2" type="ORF">S12H4_24124</name>
</gene>